<dbReference type="Proteomes" id="UP000649617">
    <property type="component" value="Unassembled WGS sequence"/>
</dbReference>
<evidence type="ECO:0000313" key="2">
    <source>
        <dbReference type="Proteomes" id="UP000649617"/>
    </source>
</evidence>
<protein>
    <submittedName>
        <fullName evidence="1">Uncharacterized protein</fullName>
    </submittedName>
</protein>
<proteinExistence type="predicted"/>
<feature type="non-terminal residue" evidence="1">
    <location>
        <position position="1"/>
    </location>
</feature>
<keyword evidence="2" id="KW-1185">Reference proteome</keyword>
<sequence>MAPTCHGFGGIGAGCAAALPGSGGKRRGSGFGSTSLAVKVAVPGCFLKPCWLQGIRVGVDESNAVDSPAKVGVYWSNGTLAAMSKVLRTPASLQDHAWFFFELLGHDKELKTLAEEDHIWLVFNAEATVKLTYENAASVEEATRYVAEDFAEAFAPVRHWELESDHVGVAFLMALAASSKAEIASLDLGDVSVLAGTLPLILEAPHGRIVEGWPARVSGVANSDQNTDLFTEELRKDLALRCGRSPSAVIFRVARRGIDANRATGNGSSTRQGESCASQSNGECCCHLAIPSDTQVAMDLNDVYHSLLSAQVAQGNGALLVPIHATGRDRIEIGIRLSASKLNQAAGLSPPSLLEHNSASSLRALADATEAVWGSASLGAFIKANRPYMEVIPSPQVRCPDPTICPTSSHSSLFMGGHNLKIHVTESQPGVQLELPQVMRGFGSSPPAVEPAAVRQVGAALASFLNAHYSETCHADVNFGLACLHGVLVCGTCVCDEGYGGVDCSACAEGYLLVNDQCTRLVMLSPPSGATQKYGSAFATTSSDKPYLYTRKFTTQLSDCGSGCRPLNISLRVRCDSDLCHNDLDSATYTVGVALFDATGKRLCNGATSPRVPQALMDWWLHIPLQSCPLL</sequence>
<dbReference type="EMBL" id="CAJNIZ010016925">
    <property type="protein sequence ID" value="CAE7391482.1"/>
    <property type="molecule type" value="Genomic_DNA"/>
</dbReference>
<dbReference type="OrthoDB" id="71260at2759"/>
<comment type="caution">
    <text evidence="1">The sequence shown here is derived from an EMBL/GenBank/DDBJ whole genome shotgun (WGS) entry which is preliminary data.</text>
</comment>
<accession>A0A812QEX7</accession>
<reference evidence="1" key="1">
    <citation type="submission" date="2021-02" db="EMBL/GenBank/DDBJ databases">
        <authorList>
            <person name="Dougan E. K."/>
            <person name="Rhodes N."/>
            <person name="Thang M."/>
            <person name="Chan C."/>
        </authorList>
    </citation>
    <scope>NUCLEOTIDE SEQUENCE</scope>
</reference>
<name>A0A812QEX7_SYMPI</name>
<evidence type="ECO:0000313" key="1">
    <source>
        <dbReference type="EMBL" id="CAE7391482.1"/>
    </source>
</evidence>
<dbReference type="AlphaFoldDB" id="A0A812QEX7"/>
<organism evidence="1 2">
    <name type="scientific">Symbiodinium pilosum</name>
    <name type="common">Dinoflagellate</name>
    <dbReference type="NCBI Taxonomy" id="2952"/>
    <lineage>
        <taxon>Eukaryota</taxon>
        <taxon>Sar</taxon>
        <taxon>Alveolata</taxon>
        <taxon>Dinophyceae</taxon>
        <taxon>Suessiales</taxon>
        <taxon>Symbiodiniaceae</taxon>
        <taxon>Symbiodinium</taxon>
    </lineage>
</organism>
<gene>
    <name evidence="1" type="ORF">SPIL2461_LOCUS9602</name>
</gene>